<accession>A0A1T5MHW3</accession>
<feature type="region of interest" description="Disordered" evidence="1">
    <location>
        <begin position="22"/>
        <end position="46"/>
    </location>
</feature>
<evidence type="ECO:0000256" key="1">
    <source>
        <dbReference type="SAM" id="MobiDB-lite"/>
    </source>
</evidence>
<sequence>MKLTGLFVAMFIVGIATVHAQQTTDSTGVNQSTIQQPQSDVQSGNQYAPKDYQVIESSDVPASLRSTLQGSRYKGWEDGKVYKSTNSNGYWLNMGTGTESKSFYFDRNGKATSAPGTGPSPE</sequence>
<name>A0A1T5MHW3_9BACT</name>
<dbReference type="AlphaFoldDB" id="A0A1T5MHW3"/>
<proteinExistence type="predicted"/>
<organism evidence="3 4">
    <name type="scientific">Ohtaekwangia koreensis</name>
    <dbReference type="NCBI Taxonomy" id="688867"/>
    <lineage>
        <taxon>Bacteria</taxon>
        <taxon>Pseudomonadati</taxon>
        <taxon>Bacteroidota</taxon>
        <taxon>Cytophagia</taxon>
        <taxon>Cytophagales</taxon>
        <taxon>Fulvivirgaceae</taxon>
        <taxon>Ohtaekwangia</taxon>
    </lineage>
</organism>
<gene>
    <name evidence="3" type="ORF">SAMN05660236_5520</name>
</gene>
<feature type="signal peptide" evidence="2">
    <location>
        <begin position="1"/>
        <end position="20"/>
    </location>
</feature>
<keyword evidence="4" id="KW-1185">Reference proteome</keyword>
<feature type="region of interest" description="Disordered" evidence="1">
    <location>
        <begin position="103"/>
        <end position="122"/>
    </location>
</feature>
<keyword evidence="2" id="KW-0732">Signal</keyword>
<dbReference type="EMBL" id="FUZU01000004">
    <property type="protein sequence ID" value="SKC87817.1"/>
    <property type="molecule type" value="Genomic_DNA"/>
</dbReference>
<evidence type="ECO:0000313" key="4">
    <source>
        <dbReference type="Proteomes" id="UP000190961"/>
    </source>
</evidence>
<evidence type="ECO:0000256" key="2">
    <source>
        <dbReference type="SAM" id="SignalP"/>
    </source>
</evidence>
<dbReference type="OrthoDB" id="826125at2"/>
<dbReference type="Proteomes" id="UP000190961">
    <property type="component" value="Unassembled WGS sequence"/>
</dbReference>
<protein>
    <submittedName>
        <fullName evidence="3">Uncharacterized protein</fullName>
    </submittedName>
</protein>
<dbReference type="RefSeq" id="WP_079689971.1">
    <property type="nucleotide sequence ID" value="NZ_FUZU01000004.1"/>
</dbReference>
<evidence type="ECO:0000313" key="3">
    <source>
        <dbReference type="EMBL" id="SKC87817.1"/>
    </source>
</evidence>
<feature type="chain" id="PRO_5013182677" evidence="2">
    <location>
        <begin position="21"/>
        <end position="122"/>
    </location>
</feature>
<reference evidence="3 4" key="1">
    <citation type="submission" date="2017-02" db="EMBL/GenBank/DDBJ databases">
        <authorList>
            <person name="Peterson S.W."/>
        </authorList>
    </citation>
    <scope>NUCLEOTIDE SEQUENCE [LARGE SCALE GENOMIC DNA]</scope>
    <source>
        <strain evidence="3 4">DSM 25262</strain>
    </source>
</reference>